<evidence type="ECO:0000256" key="1">
    <source>
        <dbReference type="ARBA" id="ARBA00010364"/>
    </source>
</evidence>
<dbReference type="AlphaFoldDB" id="A0A0G0ZDA5"/>
<reference evidence="2 3" key="1">
    <citation type="journal article" date="2015" name="Nature">
        <title>rRNA introns, odd ribosomes, and small enigmatic genomes across a large radiation of phyla.</title>
        <authorList>
            <person name="Brown C.T."/>
            <person name="Hug L.A."/>
            <person name="Thomas B.C."/>
            <person name="Sharon I."/>
            <person name="Castelle C.J."/>
            <person name="Singh A."/>
            <person name="Wilkins M.J."/>
            <person name="Williams K.H."/>
            <person name="Banfield J.F."/>
        </authorList>
    </citation>
    <scope>NUCLEOTIDE SEQUENCE [LARGE SCALE GENOMIC DNA]</scope>
</reference>
<dbReference type="Pfam" id="PF02594">
    <property type="entry name" value="DUF167"/>
    <property type="match status" value="1"/>
</dbReference>
<dbReference type="Proteomes" id="UP000034320">
    <property type="component" value="Unassembled WGS sequence"/>
</dbReference>
<dbReference type="Gene3D" id="3.30.1200.10">
    <property type="entry name" value="YggU-like"/>
    <property type="match status" value="1"/>
</dbReference>
<dbReference type="InterPro" id="IPR003746">
    <property type="entry name" value="DUF167"/>
</dbReference>
<comment type="similarity">
    <text evidence="1">Belongs to the UPF0235 family.</text>
</comment>
<organism evidence="2 3">
    <name type="scientific">Candidatus Gottesmanbacteria bacterium GW2011_GWA2_42_18</name>
    <dbReference type="NCBI Taxonomy" id="1618442"/>
    <lineage>
        <taxon>Bacteria</taxon>
        <taxon>Candidatus Gottesmaniibacteriota</taxon>
    </lineage>
</organism>
<proteinExistence type="inferred from homology"/>
<dbReference type="SUPFAM" id="SSF69786">
    <property type="entry name" value="YggU-like"/>
    <property type="match status" value="1"/>
</dbReference>
<comment type="caution">
    <text evidence="2">The sequence shown here is derived from an EMBL/GenBank/DDBJ whole genome shotgun (WGS) entry which is preliminary data.</text>
</comment>
<accession>A0A0G0ZDA5</accession>
<sequence>MKIYIIAKAGSRKEFVKQVDETHFTVAVHEPPIDGKANLAIIKALAEYFQKSPSQLEIIFGETSKRKTIEVYE</sequence>
<dbReference type="InterPro" id="IPR036591">
    <property type="entry name" value="YggU-like_sf"/>
</dbReference>
<evidence type="ECO:0000313" key="2">
    <source>
        <dbReference type="EMBL" id="KKS46687.1"/>
    </source>
</evidence>
<dbReference type="GO" id="GO:0005737">
    <property type="term" value="C:cytoplasm"/>
    <property type="evidence" value="ECO:0007669"/>
    <property type="project" value="TreeGrafter"/>
</dbReference>
<name>A0A0G0ZDA5_9BACT</name>
<gene>
    <name evidence="2" type="ORF">UV09_C0014G0007</name>
</gene>
<dbReference type="SMART" id="SM01152">
    <property type="entry name" value="DUF167"/>
    <property type="match status" value="1"/>
</dbReference>
<dbReference type="NCBIfam" id="TIGR00251">
    <property type="entry name" value="DUF167 family protein"/>
    <property type="match status" value="1"/>
</dbReference>
<dbReference type="PANTHER" id="PTHR13420:SF7">
    <property type="entry name" value="UPF0235 PROTEIN C15ORF40"/>
    <property type="match status" value="1"/>
</dbReference>
<dbReference type="EMBL" id="LCDD01000014">
    <property type="protein sequence ID" value="KKS46687.1"/>
    <property type="molecule type" value="Genomic_DNA"/>
</dbReference>
<evidence type="ECO:0000313" key="3">
    <source>
        <dbReference type="Proteomes" id="UP000034320"/>
    </source>
</evidence>
<dbReference type="PANTHER" id="PTHR13420">
    <property type="entry name" value="UPF0235 PROTEIN C15ORF40"/>
    <property type="match status" value="1"/>
</dbReference>
<protein>
    <submittedName>
        <fullName evidence="2">Uncharacterized protein</fullName>
    </submittedName>
</protein>